<dbReference type="KEGG" id="pif:PITG_18058"/>
<feature type="domain" description="Myb/SANT-like DNA-binding" evidence="2">
    <location>
        <begin position="98"/>
        <end position="165"/>
    </location>
</feature>
<keyword evidence="4" id="KW-1185">Reference proteome</keyword>
<proteinExistence type="predicted"/>
<evidence type="ECO:0000313" key="3">
    <source>
        <dbReference type="EMBL" id="EEY67993.1"/>
    </source>
</evidence>
<dbReference type="AlphaFoldDB" id="D0NY35"/>
<dbReference type="RefSeq" id="XP_002997692.1">
    <property type="nucleotide sequence ID" value="XM_002997646.1"/>
</dbReference>
<dbReference type="GeneID" id="9462990"/>
<dbReference type="OMA" id="TDMRERQ"/>
<dbReference type="VEuPathDB" id="FungiDB:PITG_18058"/>
<reference evidence="4" key="1">
    <citation type="journal article" date="2009" name="Nature">
        <title>Genome sequence and analysis of the Irish potato famine pathogen Phytophthora infestans.</title>
        <authorList>
            <consortium name="The Broad Institute Genome Sequencing Platform"/>
            <person name="Haas B.J."/>
            <person name="Kamoun S."/>
            <person name="Zody M.C."/>
            <person name="Jiang R.H."/>
            <person name="Handsaker R.E."/>
            <person name="Cano L.M."/>
            <person name="Grabherr M."/>
            <person name="Kodira C.D."/>
            <person name="Raffaele S."/>
            <person name="Torto-Alalibo T."/>
            <person name="Bozkurt T.O."/>
            <person name="Ah-Fong A.M."/>
            <person name="Alvarado L."/>
            <person name="Anderson V.L."/>
            <person name="Armstrong M.R."/>
            <person name="Avrova A."/>
            <person name="Baxter L."/>
            <person name="Beynon J."/>
            <person name="Boevink P.C."/>
            <person name="Bollmann S.R."/>
            <person name="Bos J.I."/>
            <person name="Bulone V."/>
            <person name="Cai G."/>
            <person name="Cakir C."/>
            <person name="Carrington J.C."/>
            <person name="Chawner M."/>
            <person name="Conti L."/>
            <person name="Costanzo S."/>
            <person name="Ewan R."/>
            <person name="Fahlgren N."/>
            <person name="Fischbach M.A."/>
            <person name="Fugelstad J."/>
            <person name="Gilroy E.M."/>
            <person name="Gnerre S."/>
            <person name="Green P.J."/>
            <person name="Grenville-Briggs L.J."/>
            <person name="Griffith J."/>
            <person name="Grunwald N.J."/>
            <person name="Horn K."/>
            <person name="Horner N.R."/>
            <person name="Hu C.H."/>
            <person name="Huitema E."/>
            <person name="Jeong D.H."/>
            <person name="Jones A.M."/>
            <person name="Jones J.D."/>
            <person name="Jones R.W."/>
            <person name="Karlsson E.K."/>
            <person name="Kunjeti S.G."/>
            <person name="Lamour K."/>
            <person name="Liu Z."/>
            <person name="Ma L."/>
            <person name="Maclean D."/>
            <person name="Chibucos M.C."/>
            <person name="McDonald H."/>
            <person name="McWalters J."/>
            <person name="Meijer H.J."/>
            <person name="Morgan W."/>
            <person name="Morris P.F."/>
            <person name="Munro C.A."/>
            <person name="O'Neill K."/>
            <person name="Ospina-Giraldo M."/>
            <person name="Pinzon A."/>
            <person name="Pritchard L."/>
            <person name="Ramsahoye B."/>
            <person name="Ren Q."/>
            <person name="Restrepo S."/>
            <person name="Roy S."/>
            <person name="Sadanandom A."/>
            <person name="Savidor A."/>
            <person name="Schornack S."/>
            <person name="Schwartz D.C."/>
            <person name="Schumann U.D."/>
            <person name="Schwessinger B."/>
            <person name="Seyer L."/>
            <person name="Sharpe T."/>
            <person name="Silvar C."/>
            <person name="Song J."/>
            <person name="Studholme D.J."/>
            <person name="Sykes S."/>
            <person name="Thines M."/>
            <person name="van de Vondervoort P.J."/>
            <person name="Phuntumart V."/>
            <person name="Wawra S."/>
            <person name="Weide R."/>
            <person name="Win J."/>
            <person name="Young C."/>
            <person name="Zhou S."/>
            <person name="Fry W."/>
            <person name="Meyers B.C."/>
            <person name="van West P."/>
            <person name="Ristaino J."/>
            <person name="Govers F."/>
            <person name="Birch P.R."/>
            <person name="Whisson S.C."/>
            <person name="Judelson H.S."/>
            <person name="Nusbaum C."/>
        </authorList>
    </citation>
    <scope>NUCLEOTIDE SEQUENCE [LARGE SCALE GENOMIC DNA]</scope>
    <source>
        <strain evidence="4">T30-4</strain>
    </source>
</reference>
<sequence length="373" mass="40083">MLPTRPVSGSAGIHDIVSYPAPEAAQINGLLVGSSDTLAASATLPPQADASLSGSLGGTSGSSPSAVDRGGPVPKRRKGNKPKKLPTSSGKKPSAILDWTESMVRDLMTLRFDTYADRFSSAKSNAALKVTWLLLATDMRERQKTPISTEQCKNKLKWLKRKEEEVAEPTGLDLMEQFWASSAGMDGHTLADSEADGGPLLSCDEEEEEEELGKQTIDQKNKKRKTTGDSFEIGMQSIAEGFQAMAAAMAPTQLAETGMDTAVGDLIDSRFRTMMQRQDEQLFLFPVGLTLMNTLLITGVVSTAQLEIGCVLKVYQKVVKNQTSDDDAHRSSRCVVGSFMGIPVEHQATHESGTSSYGMSSKSNNLGLACDLK</sequence>
<dbReference type="HOGENOM" id="CLU_742864_0_0_1"/>
<evidence type="ECO:0000313" key="4">
    <source>
        <dbReference type="Proteomes" id="UP000006643"/>
    </source>
</evidence>
<dbReference type="InParanoid" id="D0NY35"/>
<dbReference type="Pfam" id="PF13837">
    <property type="entry name" value="Myb_DNA-bind_4"/>
    <property type="match status" value="1"/>
</dbReference>
<dbReference type="EMBL" id="DS028185">
    <property type="protein sequence ID" value="EEY67993.1"/>
    <property type="molecule type" value="Genomic_DNA"/>
</dbReference>
<dbReference type="Proteomes" id="UP000006643">
    <property type="component" value="Unassembled WGS sequence"/>
</dbReference>
<protein>
    <recommendedName>
        <fullName evidence="2">Myb/SANT-like DNA-binding domain-containing protein</fullName>
    </recommendedName>
</protein>
<name>D0NY35_PHYIT</name>
<dbReference type="InterPro" id="IPR044822">
    <property type="entry name" value="Myb_DNA-bind_4"/>
</dbReference>
<dbReference type="eggNOG" id="ENOG502SZKR">
    <property type="taxonomic scope" value="Eukaryota"/>
</dbReference>
<accession>D0NY35</accession>
<evidence type="ECO:0000259" key="2">
    <source>
        <dbReference type="Pfam" id="PF13837"/>
    </source>
</evidence>
<gene>
    <name evidence="3" type="ORF">PITG_18058</name>
</gene>
<evidence type="ECO:0000256" key="1">
    <source>
        <dbReference type="SAM" id="MobiDB-lite"/>
    </source>
</evidence>
<feature type="compositionally biased region" description="Basic residues" evidence="1">
    <location>
        <begin position="74"/>
        <end position="84"/>
    </location>
</feature>
<feature type="region of interest" description="Disordered" evidence="1">
    <location>
        <begin position="47"/>
        <end position="94"/>
    </location>
</feature>
<organism evidence="3 4">
    <name type="scientific">Phytophthora infestans (strain T30-4)</name>
    <name type="common">Potato late blight agent</name>
    <dbReference type="NCBI Taxonomy" id="403677"/>
    <lineage>
        <taxon>Eukaryota</taxon>
        <taxon>Sar</taxon>
        <taxon>Stramenopiles</taxon>
        <taxon>Oomycota</taxon>
        <taxon>Peronosporomycetes</taxon>
        <taxon>Peronosporales</taxon>
        <taxon>Peronosporaceae</taxon>
        <taxon>Phytophthora</taxon>
    </lineage>
</organism>
<dbReference type="OrthoDB" id="128093at2759"/>
<feature type="region of interest" description="Disordered" evidence="1">
    <location>
        <begin position="186"/>
        <end position="228"/>
    </location>
</feature>